<evidence type="ECO:0000313" key="3">
    <source>
        <dbReference type="EMBL" id="KXN67738.1"/>
    </source>
</evidence>
<dbReference type="Gene3D" id="1.25.40.10">
    <property type="entry name" value="Tetratricopeptide repeat domain"/>
    <property type="match status" value="2"/>
</dbReference>
<feature type="compositionally biased region" description="Basic residues" evidence="2">
    <location>
        <begin position="1"/>
        <end position="11"/>
    </location>
</feature>
<dbReference type="PANTHER" id="PTHR46430">
    <property type="entry name" value="PROTEIN SKT5-RELATED"/>
    <property type="match status" value="1"/>
</dbReference>
<feature type="compositionally biased region" description="Low complexity" evidence="2">
    <location>
        <begin position="28"/>
        <end position="46"/>
    </location>
</feature>
<dbReference type="OrthoDB" id="272077at2759"/>
<name>A0A137NYJ2_CONC2</name>
<dbReference type="InterPro" id="IPR011990">
    <property type="entry name" value="TPR-like_helical_dom_sf"/>
</dbReference>
<proteinExistence type="predicted"/>
<dbReference type="InterPro" id="IPR006597">
    <property type="entry name" value="Sel1-like"/>
</dbReference>
<dbReference type="SUPFAM" id="SSF81901">
    <property type="entry name" value="HCP-like"/>
    <property type="match status" value="1"/>
</dbReference>
<dbReference type="SMART" id="SM00671">
    <property type="entry name" value="SEL1"/>
    <property type="match status" value="7"/>
</dbReference>
<dbReference type="Proteomes" id="UP000070444">
    <property type="component" value="Unassembled WGS sequence"/>
</dbReference>
<dbReference type="OMA" id="HELASCY"/>
<dbReference type="STRING" id="796925.A0A137NYJ2"/>
<dbReference type="PANTHER" id="PTHR46430:SF3">
    <property type="entry name" value="ACTIVATOR OF C KINASE PROTEIN 1"/>
    <property type="match status" value="1"/>
</dbReference>
<dbReference type="InterPro" id="IPR051726">
    <property type="entry name" value="Chitin_Synth_Reg"/>
</dbReference>
<feature type="region of interest" description="Disordered" evidence="2">
    <location>
        <begin position="1"/>
        <end position="184"/>
    </location>
</feature>
<sequence length="561" mass="62136">MEKVSNYRHHNSKDEDKGNLVHGMKKMSITNSRSNSSESGSNLKASGKVRAPPTFSNLPQTSSPKQQIVAEPDSYDSDSYSSAENSVHASPKPKQKNSPYSQAQPDNFRSNSMEPSTYSQSHSNLNNMSEIRYTRERRMSDTPKPPHSRDSSYANAAQNTTIRESEYSRQSLAHSDSVLTSEPSSIQLRIPTSNALETYRQNAKKSQDPEIQLDFAKYLLETAALVLQNPDNDIDPMTARKMHNSLINEALKWIKRLSSQGIGLGKGAYPEAQFFLANCYNNGSLGLPVDHDKAFNLYVQASKQSHPAATYRTGVCYELGAGTKRDPHRALQFFRKASALGDTAAMFKVGMVLLKGGLSQQPNPREGITWLKRAAAAADAENPHSLHELASCYEKGGIPSIIVDHAYARELYTQAAQLGYAHSQFKMGVCYEQGLLTCPVDPRRSIAWFTKGAEQGDPECELALSGWYLTGSEGVLQQSDSEAYLWARRAADRALSKAEYAVGYYTEVGIGTEQNPEEARRWYMRAAAQGNKRAVQRLQELKSMSSGRSRKDKEDGSCIIS</sequence>
<accession>A0A137NYJ2</accession>
<feature type="compositionally biased region" description="Basic and acidic residues" evidence="2">
    <location>
        <begin position="132"/>
        <end position="141"/>
    </location>
</feature>
<feature type="compositionally biased region" description="Polar residues" evidence="2">
    <location>
        <begin position="96"/>
        <end position="129"/>
    </location>
</feature>
<evidence type="ECO:0000313" key="4">
    <source>
        <dbReference type="Proteomes" id="UP000070444"/>
    </source>
</evidence>
<reference evidence="3 4" key="1">
    <citation type="journal article" date="2015" name="Genome Biol. Evol.">
        <title>Phylogenomic analyses indicate that early fungi evolved digesting cell walls of algal ancestors of land plants.</title>
        <authorList>
            <person name="Chang Y."/>
            <person name="Wang S."/>
            <person name="Sekimoto S."/>
            <person name="Aerts A.L."/>
            <person name="Choi C."/>
            <person name="Clum A."/>
            <person name="LaButti K.M."/>
            <person name="Lindquist E.A."/>
            <person name="Yee Ngan C."/>
            <person name="Ohm R.A."/>
            <person name="Salamov A.A."/>
            <person name="Grigoriev I.V."/>
            <person name="Spatafora J.W."/>
            <person name="Berbee M.L."/>
        </authorList>
    </citation>
    <scope>NUCLEOTIDE SEQUENCE [LARGE SCALE GENOMIC DNA]</scope>
    <source>
        <strain evidence="3 4">NRRL 28638</strain>
    </source>
</reference>
<keyword evidence="1" id="KW-0677">Repeat</keyword>
<protein>
    <submittedName>
        <fullName evidence="3">HCP-like protein</fullName>
    </submittedName>
</protein>
<dbReference type="EMBL" id="KQ964616">
    <property type="protein sequence ID" value="KXN67738.1"/>
    <property type="molecule type" value="Genomic_DNA"/>
</dbReference>
<keyword evidence="4" id="KW-1185">Reference proteome</keyword>
<gene>
    <name evidence="3" type="ORF">CONCODRAFT_52134</name>
</gene>
<evidence type="ECO:0000256" key="1">
    <source>
        <dbReference type="ARBA" id="ARBA00022737"/>
    </source>
</evidence>
<evidence type="ECO:0000256" key="2">
    <source>
        <dbReference type="SAM" id="MobiDB-lite"/>
    </source>
</evidence>
<organism evidence="3 4">
    <name type="scientific">Conidiobolus coronatus (strain ATCC 28846 / CBS 209.66 / NRRL 28638)</name>
    <name type="common">Delacroixia coronata</name>
    <dbReference type="NCBI Taxonomy" id="796925"/>
    <lineage>
        <taxon>Eukaryota</taxon>
        <taxon>Fungi</taxon>
        <taxon>Fungi incertae sedis</taxon>
        <taxon>Zoopagomycota</taxon>
        <taxon>Entomophthoromycotina</taxon>
        <taxon>Entomophthoromycetes</taxon>
        <taxon>Entomophthorales</taxon>
        <taxon>Ancylistaceae</taxon>
        <taxon>Conidiobolus</taxon>
    </lineage>
</organism>
<feature type="compositionally biased region" description="Basic and acidic residues" evidence="2">
    <location>
        <begin position="549"/>
        <end position="561"/>
    </location>
</feature>
<feature type="region of interest" description="Disordered" evidence="2">
    <location>
        <begin position="541"/>
        <end position="561"/>
    </location>
</feature>
<dbReference type="AlphaFoldDB" id="A0A137NYJ2"/>
<feature type="compositionally biased region" description="Polar residues" evidence="2">
    <location>
        <begin position="151"/>
        <end position="184"/>
    </location>
</feature>
<dbReference type="Pfam" id="PF08238">
    <property type="entry name" value="Sel1"/>
    <property type="match status" value="7"/>
</dbReference>
<feature type="compositionally biased region" description="Polar residues" evidence="2">
    <location>
        <begin position="54"/>
        <end position="66"/>
    </location>
</feature>